<proteinExistence type="predicted"/>
<reference evidence="1" key="1">
    <citation type="submission" date="2018-11" db="EMBL/GenBank/DDBJ databases">
        <title>The sequence and de novo assembly of Larimichthys crocea genome using PacBio and Hi-C technologies.</title>
        <authorList>
            <person name="Xu P."/>
            <person name="Chen B."/>
            <person name="Zhou Z."/>
            <person name="Ke Q."/>
            <person name="Wu Y."/>
            <person name="Bai H."/>
            <person name="Pu F."/>
        </authorList>
    </citation>
    <scope>NUCLEOTIDE SEQUENCE</scope>
    <source>
        <tissue evidence="1">Muscle</tissue>
    </source>
</reference>
<evidence type="ECO:0000313" key="2">
    <source>
        <dbReference type="Proteomes" id="UP000793456"/>
    </source>
</evidence>
<accession>A0ACD3R712</accession>
<protein>
    <submittedName>
        <fullName evidence="1">Uncharacterized protein</fullName>
    </submittedName>
</protein>
<sequence>MKILIFVLCICSLLPPPVQSDDTKRYIYCESCLTAAQEIEKAMKETPAESRERVVESLIRGGVCEKLLSNRHVSQEKMASSCMHLLESHYDKFRVALANKEPKHLDIVLCYEQSRACVGVKRQSFEDSKKNTFTESDIEALLRDNKENVRIAQPIHSGSPVHPRDEL</sequence>
<name>A0ACD3R712_LARCR</name>
<organism evidence="1 2">
    <name type="scientific">Larimichthys crocea</name>
    <name type="common">Large yellow croaker</name>
    <name type="synonym">Pseudosciaena crocea</name>
    <dbReference type="NCBI Taxonomy" id="215358"/>
    <lineage>
        <taxon>Eukaryota</taxon>
        <taxon>Metazoa</taxon>
        <taxon>Chordata</taxon>
        <taxon>Craniata</taxon>
        <taxon>Vertebrata</taxon>
        <taxon>Euteleostomi</taxon>
        <taxon>Actinopterygii</taxon>
        <taxon>Neopterygii</taxon>
        <taxon>Teleostei</taxon>
        <taxon>Neoteleostei</taxon>
        <taxon>Acanthomorphata</taxon>
        <taxon>Eupercaria</taxon>
        <taxon>Sciaenidae</taxon>
        <taxon>Larimichthys</taxon>
    </lineage>
</organism>
<dbReference type="Proteomes" id="UP000793456">
    <property type="component" value="Chromosome IX"/>
</dbReference>
<gene>
    <name evidence="1" type="ORF">E3U43_021622</name>
</gene>
<evidence type="ECO:0000313" key="1">
    <source>
        <dbReference type="EMBL" id="TMS15160.1"/>
    </source>
</evidence>
<dbReference type="EMBL" id="CM011682">
    <property type="protein sequence ID" value="TMS15160.1"/>
    <property type="molecule type" value="Genomic_DNA"/>
</dbReference>
<comment type="caution">
    <text evidence="1">The sequence shown here is derived from an EMBL/GenBank/DDBJ whole genome shotgun (WGS) entry which is preliminary data.</text>
</comment>
<keyword evidence="2" id="KW-1185">Reference proteome</keyword>